<organism evidence="2 3">
    <name type="scientific">Fictibacillus terranigra</name>
    <dbReference type="NCBI Taxonomy" id="3058424"/>
    <lineage>
        <taxon>Bacteria</taxon>
        <taxon>Bacillati</taxon>
        <taxon>Bacillota</taxon>
        <taxon>Bacilli</taxon>
        <taxon>Bacillales</taxon>
        <taxon>Fictibacillaceae</taxon>
        <taxon>Fictibacillus</taxon>
    </lineage>
</organism>
<dbReference type="RefSeq" id="WP_290399761.1">
    <property type="nucleotide sequence ID" value="NZ_JAUHLN010000002.1"/>
</dbReference>
<dbReference type="EMBL" id="JAUHLN010000002">
    <property type="protein sequence ID" value="MDN4073653.1"/>
    <property type="molecule type" value="Genomic_DNA"/>
</dbReference>
<comment type="caution">
    <text evidence="2">The sequence shown here is derived from an EMBL/GenBank/DDBJ whole genome shotgun (WGS) entry which is preliminary data.</text>
</comment>
<evidence type="ECO:0000313" key="2">
    <source>
        <dbReference type="EMBL" id="MDN4073653.1"/>
    </source>
</evidence>
<name>A0ABT8E6W7_9BACL</name>
<dbReference type="Proteomes" id="UP001168694">
    <property type="component" value="Unassembled WGS sequence"/>
</dbReference>
<reference evidence="2" key="1">
    <citation type="submission" date="2023-06" db="EMBL/GenBank/DDBJ databases">
        <title>Draft Genome Sequences of Representative Paenibacillus Polymyxa, Bacillus cereus, Fictibacillus sp., and Brevibacillus agri Strains Isolated from Amazonian Dark Earth.</title>
        <authorList>
            <person name="Pellegrinetti T.A."/>
            <person name="Cunha I.C.M."/>
            <person name="Chaves M.G."/>
            <person name="Freitas A.S."/>
            <person name="Silva A.V.R."/>
            <person name="Tsai S.M."/>
            <person name="Mendes L.W."/>
        </authorList>
    </citation>
    <scope>NUCLEOTIDE SEQUENCE</scope>
    <source>
        <strain evidence="2">CENA-BCM004</strain>
    </source>
</reference>
<gene>
    <name evidence="2" type="ORF">QYF49_11640</name>
</gene>
<sequence>MILYHKKQSMGHIDRETFRTIQPLLAYWGLAWNENENLIDQALKGQSFSIAGLADEEFHEVKKFLAHTGAELNSTKGLKQISHIKVSFIDDQPVPIVVQTEGKDLLFITPRTEPGLPVQAAIHRNIVCKRRNKSYFFSFRSKEKKNAPEWISYLLIQIALSDQFAPLTSVSLSDYKLGIKKILLPINPYFASIQSTDTIHEVKQETMWPAFPPESLINSKHSKQPKKTESQQTVKTYEKHSPITDNTPINPFRTNKLPTETINPFKEKNKKYTSVINPFQQTTYTIPEEKE</sequence>
<feature type="compositionally biased region" description="Polar residues" evidence="1">
    <location>
        <begin position="243"/>
        <end position="262"/>
    </location>
</feature>
<evidence type="ECO:0000313" key="3">
    <source>
        <dbReference type="Proteomes" id="UP001168694"/>
    </source>
</evidence>
<evidence type="ECO:0000256" key="1">
    <source>
        <dbReference type="SAM" id="MobiDB-lite"/>
    </source>
</evidence>
<proteinExistence type="predicted"/>
<keyword evidence="3" id="KW-1185">Reference proteome</keyword>
<feature type="region of interest" description="Disordered" evidence="1">
    <location>
        <begin position="213"/>
        <end position="264"/>
    </location>
</feature>
<protein>
    <submittedName>
        <fullName evidence="2">Uncharacterized protein</fullName>
    </submittedName>
</protein>
<accession>A0ABT8E6W7</accession>